<accession>A0A538TTQ6</accession>
<proteinExistence type="predicted"/>
<evidence type="ECO:0000313" key="1">
    <source>
        <dbReference type="EMBL" id="TMQ67013.1"/>
    </source>
</evidence>
<dbReference type="InterPro" id="IPR052342">
    <property type="entry name" value="MCH/BMMD"/>
</dbReference>
<dbReference type="InterPro" id="IPR029069">
    <property type="entry name" value="HotDog_dom_sf"/>
</dbReference>
<gene>
    <name evidence="1" type="ORF">E6K78_05765</name>
</gene>
<dbReference type="InterPro" id="IPR048274">
    <property type="entry name" value="MC_hydratase"/>
</dbReference>
<dbReference type="Pfam" id="PF19315">
    <property type="entry name" value="MC_hydratase"/>
    <property type="match status" value="1"/>
</dbReference>
<dbReference type="CDD" id="cd03451">
    <property type="entry name" value="FkbR2"/>
    <property type="match status" value="1"/>
</dbReference>
<dbReference type="SUPFAM" id="SSF54637">
    <property type="entry name" value="Thioesterase/thiol ester dehydrase-isomerase"/>
    <property type="match status" value="1"/>
</dbReference>
<protein>
    <submittedName>
        <fullName evidence="1">MaoC family dehydratase</fullName>
    </submittedName>
</protein>
<reference evidence="1 2" key="1">
    <citation type="journal article" date="2019" name="Nat. Microbiol.">
        <title>Mediterranean grassland soil C-N compound turnover is dependent on rainfall and depth, and is mediated by genomically divergent microorganisms.</title>
        <authorList>
            <person name="Diamond S."/>
            <person name="Andeer P.F."/>
            <person name="Li Z."/>
            <person name="Crits-Christoph A."/>
            <person name="Burstein D."/>
            <person name="Anantharaman K."/>
            <person name="Lane K.R."/>
            <person name="Thomas B.C."/>
            <person name="Pan C."/>
            <person name="Northen T.R."/>
            <person name="Banfield J.F."/>
        </authorList>
    </citation>
    <scope>NUCLEOTIDE SEQUENCE [LARGE SCALE GENOMIC DNA]</scope>
    <source>
        <strain evidence="1">WS_8</strain>
    </source>
</reference>
<dbReference type="Gene3D" id="3.10.129.10">
    <property type="entry name" value="Hotdog Thioesterase"/>
    <property type="match status" value="1"/>
</dbReference>
<dbReference type="Proteomes" id="UP000316609">
    <property type="component" value="Unassembled WGS sequence"/>
</dbReference>
<dbReference type="PANTHER" id="PTHR43664">
    <property type="entry name" value="MONOAMINE OXIDASE-RELATED"/>
    <property type="match status" value="1"/>
</dbReference>
<dbReference type="PANTHER" id="PTHR43664:SF1">
    <property type="entry name" value="BETA-METHYLMALYL-COA DEHYDRATASE"/>
    <property type="match status" value="1"/>
</dbReference>
<dbReference type="GO" id="GO:0016829">
    <property type="term" value="F:lyase activity"/>
    <property type="evidence" value="ECO:0007669"/>
    <property type="project" value="InterPro"/>
</dbReference>
<evidence type="ECO:0000313" key="2">
    <source>
        <dbReference type="Proteomes" id="UP000316609"/>
    </source>
</evidence>
<dbReference type="EMBL" id="VBOY01000050">
    <property type="protein sequence ID" value="TMQ67013.1"/>
    <property type="molecule type" value="Genomic_DNA"/>
</dbReference>
<sequence>MKHLTGSDNYFEDFTPGQRIRHTLGRTVGPEHVTFTLQCMNGVPLHVNADFCATDPVATERFGGRAVVYGGYVLALVRGLASRDTSENAMAEPGFANGRHLKPVFEGDTLYAESDVIEVSPGHDPTHGLVRFLLRGINQRDEVVLEIERDVVVRRRPA</sequence>
<comment type="caution">
    <text evidence="1">The sequence shown here is derived from an EMBL/GenBank/DDBJ whole genome shotgun (WGS) entry which is preliminary data.</text>
</comment>
<name>A0A538TTQ6_UNCEI</name>
<organism evidence="1 2">
    <name type="scientific">Eiseniibacteriota bacterium</name>
    <dbReference type="NCBI Taxonomy" id="2212470"/>
    <lineage>
        <taxon>Bacteria</taxon>
        <taxon>Candidatus Eiseniibacteriota</taxon>
    </lineage>
</organism>
<dbReference type="AlphaFoldDB" id="A0A538TTQ6"/>